<dbReference type="PANTHER" id="PTHR11986">
    <property type="entry name" value="AMINOTRANSFERASE CLASS III"/>
    <property type="match status" value="1"/>
</dbReference>
<dbReference type="EMBL" id="VOXD01000013">
    <property type="protein sequence ID" value="TXF89597.1"/>
    <property type="molecule type" value="Genomic_DNA"/>
</dbReference>
<dbReference type="Proteomes" id="UP000321907">
    <property type="component" value="Unassembled WGS sequence"/>
</dbReference>
<keyword evidence="2 6" id="KW-0032">Aminotransferase</keyword>
<accession>A0A5C7FVI8</accession>
<dbReference type="SUPFAM" id="SSF53383">
    <property type="entry name" value="PLP-dependent transferases"/>
    <property type="match status" value="1"/>
</dbReference>
<comment type="cofactor">
    <cofactor evidence="1">
        <name>pyridoxal 5'-phosphate</name>
        <dbReference type="ChEBI" id="CHEBI:597326"/>
    </cofactor>
</comment>
<evidence type="ECO:0000256" key="3">
    <source>
        <dbReference type="ARBA" id="ARBA00022679"/>
    </source>
</evidence>
<dbReference type="FunFam" id="3.40.640.10:FF:000004">
    <property type="entry name" value="Acetylornithine aminotransferase"/>
    <property type="match status" value="1"/>
</dbReference>
<keyword evidence="4 5" id="KW-0663">Pyridoxal phosphate</keyword>
<dbReference type="InterPro" id="IPR049704">
    <property type="entry name" value="Aminotrans_3_PPA_site"/>
</dbReference>
<dbReference type="GO" id="GO:0008483">
    <property type="term" value="F:transaminase activity"/>
    <property type="evidence" value="ECO:0007669"/>
    <property type="project" value="UniProtKB-KW"/>
</dbReference>
<sequence>MGLEIAGGEGVYLHDASGKRYLDLIAGIGVSALGHNHPAVVEAVQKQAGAYMHTLVYGEFVLAPQAELAALVTAQLPEELNNVYFVNSGAEATEGAMKLAKRATGRAGFISARHSYHGSTQGAASLQWPKDFTRAFHPLLPGVNHLEFNSDADLDLITERTAAVILETVQAEWGIRKPRPEWLRAVRQRCNETGALLIFDEIQAGMGRTGTLFAFEQYGVVPDILLLAKGFGGGMPLGAFIANKKVMDLFTENPVLGHITTFGGHPVSCAAGLATLKTLLSETELISSVRAKETLFHQLLVHPKIRDVRSAGLWFAVELADFDEVRTTIANCLEHGLITDWFLWNERSLRIAPPLTITEEEIREACRIILVALG</sequence>
<dbReference type="GO" id="GO:0042802">
    <property type="term" value="F:identical protein binding"/>
    <property type="evidence" value="ECO:0007669"/>
    <property type="project" value="TreeGrafter"/>
</dbReference>
<evidence type="ECO:0000256" key="1">
    <source>
        <dbReference type="ARBA" id="ARBA00001933"/>
    </source>
</evidence>
<dbReference type="CDD" id="cd00610">
    <property type="entry name" value="OAT_like"/>
    <property type="match status" value="1"/>
</dbReference>
<comment type="caution">
    <text evidence="6">The sequence shown here is derived from an EMBL/GenBank/DDBJ whole genome shotgun (WGS) entry which is preliminary data.</text>
</comment>
<organism evidence="6 7">
    <name type="scientific">Neolewinella aurantiaca</name>
    <dbReference type="NCBI Taxonomy" id="2602767"/>
    <lineage>
        <taxon>Bacteria</taxon>
        <taxon>Pseudomonadati</taxon>
        <taxon>Bacteroidota</taxon>
        <taxon>Saprospiria</taxon>
        <taxon>Saprospirales</taxon>
        <taxon>Lewinellaceae</taxon>
        <taxon>Neolewinella</taxon>
    </lineage>
</organism>
<proteinExistence type="inferred from homology"/>
<dbReference type="PROSITE" id="PS00600">
    <property type="entry name" value="AA_TRANSFER_CLASS_3"/>
    <property type="match status" value="1"/>
</dbReference>
<dbReference type="Pfam" id="PF00202">
    <property type="entry name" value="Aminotran_3"/>
    <property type="match status" value="1"/>
</dbReference>
<dbReference type="InterPro" id="IPR005814">
    <property type="entry name" value="Aminotrans_3"/>
</dbReference>
<evidence type="ECO:0000313" key="6">
    <source>
        <dbReference type="EMBL" id="TXF89597.1"/>
    </source>
</evidence>
<dbReference type="OrthoDB" id="9801052at2"/>
<protein>
    <submittedName>
        <fullName evidence="6">Aspartate aminotransferase family protein</fullName>
    </submittedName>
</protein>
<gene>
    <name evidence="6" type="ORF">FUA23_09840</name>
</gene>
<keyword evidence="7" id="KW-1185">Reference proteome</keyword>
<evidence type="ECO:0000256" key="2">
    <source>
        <dbReference type="ARBA" id="ARBA00022576"/>
    </source>
</evidence>
<keyword evidence="3 6" id="KW-0808">Transferase</keyword>
<reference evidence="6 7" key="1">
    <citation type="submission" date="2019-08" db="EMBL/GenBank/DDBJ databases">
        <title>Lewinella sp. strain SSH13 Genome sequencing and assembly.</title>
        <authorList>
            <person name="Kim I."/>
        </authorList>
    </citation>
    <scope>NUCLEOTIDE SEQUENCE [LARGE SCALE GENOMIC DNA]</scope>
    <source>
        <strain evidence="6 7">SSH13</strain>
    </source>
</reference>
<dbReference type="InterPro" id="IPR015424">
    <property type="entry name" value="PyrdxlP-dep_Trfase"/>
</dbReference>
<dbReference type="PIRSF" id="PIRSF000521">
    <property type="entry name" value="Transaminase_4ab_Lys_Orn"/>
    <property type="match status" value="1"/>
</dbReference>
<dbReference type="PANTHER" id="PTHR11986:SF79">
    <property type="entry name" value="ACETYLORNITHINE AMINOTRANSFERASE, MITOCHONDRIAL"/>
    <property type="match status" value="1"/>
</dbReference>
<dbReference type="InterPro" id="IPR050103">
    <property type="entry name" value="Class-III_PLP-dep_AT"/>
</dbReference>
<dbReference type="InterPro" id="IPR015422">
    <property type="entry name" value="PyrdxlP-dep_Trfase_small"/>
</dbReference>
<comment type="similarity">
    <text evidence="5">Belongs to the class-III pyridoxal-phosphate-dependent aminotransferase family.</text>
</comment>
<dbReference type="GO" id="GO:0030170">
    <property type="term" value="F:pyridoxal phosphate binding"/>
    <property type="evidence" value="ECO:0007669"/>
    <property type="project" value="InterPro"/>
</dbReference>
<evidence type="ECO:0000313" key="7">
    <source>
        <dbReference type="Proteomes" id="UP000321907"/>
    </source>
</evidence>
<dbReference type="Gene3D" id="3.90.1150.10">
    <property type="entry name" value="Aspartate Aminotransferase, domain 1"/>
    <property type="match status" value="1"/>
</dbReference>
<dbReference type="InterPro" id="IPR015421">
    <property type="entry name" value="PyrdxlP-dep_Trfase_major"/>
</dbReference>
<name>A0A5C7FVI8_9BACT</name>
<evidence type="ECO:0000256" key="4">
    <source>
        <dbReference type="ARBA" id="ARBA00022898"/>
    </source>
</evidence>
<dbReference type="AlphaFoldDB" id="A0A5C7FVI8"/>
<dbReference type="Gene3D" id="3.40.640.10">
    <property type="entry name" value="Type I PLP-dependent aspartate aminotransferase-like (Major domain)"/>
    <property type="match status" value="1"/>
</dbReference>
<evidence type="ECO:0000256" key="5">
    <source>
        <dbReference type="RuleBase" id="RU003560"/>
    </source>
</evidence>